<keyword evidence="2" id="KW-0238">DNA-binding</keyword>
<dbReference type="Proteomes" id="UP000007962">
    <property type="component" value="Chromosome"/>
</dbReference>
<dbReference type="eggNOG" id="COG1609">
    <property type="taxonomic scope" value="Bacteria"/>
</dbReference>
<dbReference type="CDD" id="cd06267">
    <property type="entry name" value="PBP1_LacI_sugar_binding-like"/>
    <property type="match status" value="1"/>
</dbReference>
<dbReference type="SUPFAM" id="SSF53822">
    <property type="entry name" value="Periplasmic binding protein-like I"/>
    <property type="match status" value="1"/>
</dbReference>
<sequence>MSERTIRPGAATMIDVARLAGVSTATVSRVLNGVATVDSALAERVRSAADEVRYVTNTTGRALRRQRIDTWAAVVADVENHFFTSMVAALENVAQVAGFSVMLCNSDEDVARERRYLQAAIAQRMSGVVIAVVSETDSSLQSLLDAGIPTVAVDRRVHDFAGDAILLDNVEAGRMAARHLLSQGYAAPLCIAGPRDVSTTEDRLAGFREVFAEEGVSVADSRVIRTELLGERAEGIVADQVEADPDVDAVFALNGPLTAASFRGIEAARRRIPGDVALLGVDDDHWTRMVNPRVSVVAQPVDRIGQLAGEVLAARTRGEERDAEHVLLAPELRIRASTSRRS</sequence>
<dbReference type="EMBL" id="CP001618">
    <property type="protein sequence ID" value="ACQ79952.1"/>
    <property type="molecule type" value="Genomic_DNA"/>
</dbReference>
<dbReference type="InterPro" id="IPR000843">
    <property type="entry name" value="HTH_LacI"/>
</dbReference>
<dbReference type="OrthoDB" id="37081at2"/>
<dbReference type="Gene3D" id="1.10.260.40">
    <property type="entry name" value="lambda repressor-like DNA-binding domains"/>
    <property type="match status" value="1"/>
</dbReference>
<dbReference type="InterPro" id="IPR046335">
    <property type="entry name" value="LacI/GalR-like_sensor"/>
</dbReference>
<dbReference type="PROSITE" id="PS00356">
    <property type="entry name" value="HTH_LACI_1"/>
    <property type="match status" value="1"/>
</dbReference>
<dbReference type="Pfam" id="PF13377">
    <property type="entry name" value="Peripla_BP_3"/>
    <property type="match status" value="1"/>
</dbReference>
<dbReference type="RefSeq" id="WP_015882192.1">
    <property type="nucleotide sequence ID" value="NC_012669.1"/>
</dbReference>
<evidence type="ECO:0000313" key="6">
    <source>
        <dbReference type="Proteomes" id="UP000007962"/>
    </source>
</evidence>
<dbReference type="AlphaFoldDB" id="C5C439"/>
<evidence type="ECO:0000259" key="4">
    <source>
        <dbReference type="PROSITE" id="PS50932"/>
    </source>
</evidence>
<keyword evidence="6" id="KW-1185">Reference proteome</keyword>
<protein>
    <submittedName>
        <fullName evidence="5">Transcriptional regulator, LacI family</fullName>
    </submittedName>
</protein>
<evidence type="ECO:0000256" key="1">
    <source>
        <dbReference type="ARBA" id="ARBA00023015"/>
    </source>
</evidence>
<dbReference type="InterPro" id="IPR010982">
    <property type="entry name" value="Lambda_DNA-bd_dom_sf"/>
</dbReference>
<dbReference type="KEGG" id="bcv:Bcav_1696"/>
<evidence type="ECO:0000313" key="5">
    <source>
        <dbReference type="EMBL" id="ACQ79952.1"/>
    </source>
</evidence>
<dbReference type="GO" id="GO:0000976">
    <property type="term" value="F:transcription cis-regulatory region binding"/>
    <property type="evidence" value="ECO:0007669"/>
    <property type="project" value="TreeGrafter"/>
</dbReference>
<keyword evidence="3" id="KW-0804">Transcription</keyword>
<evidence type="ECO:0000256" key="3">
    <source>
        <dbReference type="ARBA" id="ARBA00023163"/>
    </source>
</evidence>
<dbReference type="STRING" id="471853.Bcav_1696"/>
<dbReference type="GO" id="GO:0003700">
    <property type="term" value="F:DNA-binding transcription factor activity"/>
    <property type="evidence" value="ECO:0007669"/>
    <property type="project" value="TreeGrafter"/>
</dbReference>
<proteinExistence type="predicted"/>
<keyword evidence="1" id="KW-0805">Transcription regulation</keyword>
<gene>
    <name evidence="5" type="ordered locus">Bcav_1696</name>
</gene>
<organism evidence="5 6">
    <name type="scientific">Beutenbergia cavernae (strain ATCC BAA-8 / DSM 12333 / CCUG 43141 / JCM 11478 / NBRC 16432 / NCIMB 13614 / HKI 0122)</name>
    <dbReference type="NCBI Taxonomy" id="471853"/>
    <lineage>
        <taxon>Bacteria</taxon>
        <taxon>Bacillati</taxon>
        <taxon>Actinomycetota</taxon>
        <taxon>Actinomycetes</taxon>
        <taxon>Micrococcales</taxon>
        <taxon>Beutenbergiaceae</taxon>
        <taxon>Beutenbergia</taxon>
    </lineage>
</organism>
<dbReference type="PANTHER" id="PTHR30146:SF145">
    <property type="entry name" value="RIBOSE OPERON REPRESSOR"/>
    <property type="match status" value="1"/>
</dbReference>
<dbReference type="InterPro" id="IPR028082">
    <property type="entry name" value="Peripla_BP_I"/>
</dbReference>
<feature type="domain" description="HTH lacI-type" evidence="4">
    <location>
        <begin position="11"/>
        <end position="65"/>
    </location>
</feature>
<dbReference type="PRINTS" id="PR00036">
    <property type="entry name" value="HTHLACI"/>
</dbReference>
<dbReference type="PANTHER" id="PTHR30146">
    <property type="entry name" value="LACI-RELATED TRANSCRIPTIONAL REPRESSOR"/>
    <property type="match status" value="1"/>
</dbReference>
<dbReference type="SUPFAM" id="SSF47413">
    <property type="entry name" value="lambda repressor-like DNA-binding domains"/>
    <property type="match status" value="1"/>
</dbReference>
<dbReference type="SMART" id="SM00354">
    <property type="entry name" value="HTH_LACI"/>
    <property type="match status" value="1"/>
</dbReference>
<dbReference type="PROSITE" id="PS50932">
    <property type="entry name" value="HTH_LACI_2"/>
    <property type="match status" value="1"/>
</dbReference>
<dbReference type="CDD" id="cd01392">
    <property type="entry name" value="HTH_LacI"/>
    <property type="match status" value="1"/>
</dbReference>
<accession>C5C439</accession>
<dbReference type="HOGENOM" id="CLU_037628_6_1_11"/>
<reference evidence="5 6" key="1">
    <citation type="journal article" date="2009" name="Stand. Genomic Sci.">
        <title>Complete genome sequence of Beutenbergia cavernae type strain (HKI 0122).</title>
        <authorList>
            <person name="Land M."/>
            <person name="Pukall R."/>
            <person name="Abt B."/>
            <person name="Goker M."/>
            <person name="Rohde M."/>
            <person name="Glavina Del Rio T."/>
            <person name="Tice H."/>
            <person name="Copeland A."/>
            <person name="Cheng J.F."/>
            <person name="Lucas S."/>
            <person name="Chen F."/>
            <person name="Nolan M."/>
            <person name="Bruce D."/>
            <person name="Goodwin L."/>
            <person name="Pitluck S."/>
            <person name="Ivanova N."/>
            <person name="Mavromatis K."/>
            <person name="Ovchinnikova G."/>
            <person name="Pati A."/>
            <person name="Chen A."/>
            <person name="Palaniappan K."/>
            <person name="Hauser L."/>
            <person name="Chang Y.J."/>
            <person name="Jefferies C.C."/>
            <person name="Saunders E."/>
            <person name="Brettin T."/>
            <person name="Detter J.C."/>
            <person name="Han C."/>
            <person name="Chain P."/>
            <person name="Bristow J."/>
            <person name="Eisen J.A."/>
            <person name="Markowitz V."/>
            <person name="Hugenholtz P."/>
            <person name="Kyrpides N.C."/>
            <person name="Klenk H.P."/>
            <person name="Lapidus A."/>
        </authorList>
    </citation>
    <scope>NUCLEOTIDE SEQUENCE [LARGE SCALE GENOMIC DNA]</scope>
    <source>
        <strain evidence="6">ATCC BAA-8 / DSM 12333 / NBRC 16432</strain>
    </source>
</reference>
<evidence type="ECO:0000256" key="2">
    <source>
        <dbReference type="ARBA" id="ARBA00023125"/>
    </source>
</evidence>
<dbReference type="Gene3D" id="3.40.50.2300">
    <property type="match status" value="2"/>
</dbReference>
<name>C5C439_BEUC1</name>
<dbReference type="Pfam" id="PF00356">
    <property type="entry name" value="LacI"/>
    <property type="match status" value="1"/>
</dbReference>